<feature type="region of interest" description="Disordered" evidence="1">
    <location>
        <begin position="142"/>
        <end position="206"/>
    </location>
</feature>
<keyword evidence="2" id="KW-1185">Reference proteome</keyword>
<dbReference type="Proteomes" id="UP000887540">
    <property type="component" value="Unplaced"/>
</dbReference>
<reference evidence="3" key="1">
    <citation type="submission" date="2022-11" db="UniProtKB">
        <authorList>
            <consortium name="WormBaseParasite"/>
        </authorList>
    </citation>
    <scope>IDENTIFICATION</scope>
</reference>
<feature type="compositionally biased region" description="Polar residues" evidence="1">
    <location>
        <begin position="193"/>
        <end position="206"/>
    </location>
</feature>
<proteinExistence type="predicted"/>
<accession>A0A914EA21</accession>
<organism evidence="2 3">
    <name type="scientific">Acrobeloides nanus</name>
    <dbReference type="NCBI Taxonomy" id="290746"/>
    <lineage>
        <taxon>Eukaryota</taxon>
        <taxon>Metazoa</taxon>
        <taxon>Ecdysozoa</taxon>
        <taxon>Nematoda</taxon>
        <taxon>Chromadorea</taxon>
        <taxon>Rhabditida</taxon>
        <taxon>Tylenchina</taxon>
        <taxon>Cephalobomorpha</taxon>
        <taxon>Cephaloboidea</taxon>
        <taxon>Cephalobidae</taxon>
        <taxon>Acrobeloides</taxon>
    </lineage>
</organism>
<evidence type="ECO:0000313" key="3">
    <source>
        <dbReference type="WBParaSite" id="ACRNAN_scaffold6365.g31100.t1"/>
    </source>
</evidence>
<evidence type="ECO:0000313" key="2">
    <source>
        <dbReference type="Proteomes" id="UP000887540"/>
    </source>
</evidence>
<evidence type="ECO:0000256" key="1">
    <source>
        <dbReference type="SAM" id="MobiDB-lite"/>
    </source>
</evidence>
<sequence>MFADNNNVEMPLKFDEESRLSEIVNPITEENRRATTDTLNSINGKENNINEKGANQVTQLLSVDQINSWLTLENLFENPISHRYALLEENPRVLHKEDPPPKEIRYVNELQRTSNDIDFNSSPMIAEKISYENNTNAARELQNQNDDVNVKKENKDEQNPLSQSENDANQQYQTNLRSSPVKYINADVHATEDPQQSSSLITTDTI</sequence>
<protein>
    <submittedName>
        <fullName evidence="3">Uncharacterized protein</fullName>
    </submittedName>
</protein>
<feature type="compositionally biased region" description="Basic and acidic residues" evidence="1">
    <location>
        <begin position="148"/>
        <end position="158"/>
    </location>
</feature>
<feature type="compositionally biased region" description="Polar residues" evidence="1">
    <location>
        <begin position="159"/>
        <end position="178"/>
    </location>
</feature>
<name>A0A914EA21_9BILA</name>
<dbReference type="WBParaSite" id="ACRNAN_scaffold6365.g31100.t1">
    <property type="protein sequence ID" value="ACRNAN_scaffold6365.g31100.t1"/>
    <property type="gene ID" value="ACRNAN_scaffold6365.g31100"/>
</dbReference>
<dbReference type="AlphaFoldDB" id="A0A914EA21"/>